<feature type="compositionally biased region" description="Polar residues" evidence="3">
    <location>
        <begin position="570"/>
        <end position="584"/>
    </location>
</feature>
<feature type="region of interest" description="Disordered" evidence="3">
    <location>
        <begin position="529"/>
        <end position="596"/>
    </location>
</feature>
<feature type="region of interest" description="Disordered" evidence="3">
    <location>
        <begin position="320"/>
        <end position="368"/>
    </location>
</feature>
<feature type="region of interest" description="Disordered" evidence="3">
    <location>
        <begin position="762"/>
        <end position="784"/>
    </location>
</feature>
<dbReference type="AlphaFoldDB" id="A0A507FMW9"/>
<keyword evidence="2" id="KW-0963">Cytoplasm</keyword>
<dbReference type="Pfam" id="PF04912">
    <property type="entry name" value="Dynamitin"/>
    <property type="match status" value="2"/>
</dbReference>
<gene>
    <name evidence="4" type="ORF">CcCBS67573_g01150</name>
</gene>
<dbReference type="InterPro" id="IPR028133">
    <property type="entry name" value="Dynamitin"/>
</dbReference>
<accession>A0A507FMW9</accession>
<dbReference type="OrthoDB" id="4977at2759"/>
<keyword evidence="5" id="KW-1185">Reference proteome</keyword>
<evidence type="ECO:0000256" key="1">
    <source>
        <dbReference type="ARBA" id="ARBA00004496"/>
    </source>
</evidence>
<sequence>MNSLRRTANTRPLELDTKNRDSYVFDADTVNTEPPEYTPVAEHEDYVVIRSSLAADLNVALMHLPAQKGTVDPPDFSGAIRDIPRPVVVVDGAVAAAAAAGIALDDTGVGSDGRDRIKVHGSVHVRGGGGNAEKDGHPHGHHIGEEDSRVERLARLMREAARLEGVVAALKQRDDEADEERRRAEKAAIEEAERKKKERMMDAWLYSDSSDDENEKKEQDLEKEREKEAMALKAQRKGVSNANILAGVLDLQQELVKIAATIRDSAPVRPLVLDPEQYAEKSSSMGSEFMTHIQTKGSMLRNKLATIAADTSDTIYTETQNQQQTAITNKSSNNNNADSHNQINTKIQRRGGPLASSNPSSSLGHMEAPPRHLLGITTADPSAHPVIHYQLLNTPAQEKLPQIAKLYTIESRLTGLERRIGMHYLKMHDSTHHGTTINAVLQESDSVLGALDKLDHQLNIVTDVNVMASVDMEVQGVIQDMTKLLDVRRHQAELTEGYGGGNLLANLQQQQQKLKAAAAALTNTIKDLENDHDSDDEEAEEDVSAPPAATPKPAEPPTTPTTPTNPKRPLSQSMKRASRLLSSPANKPNAAAAADAQVAHTALKDLQKQTSETETEKRVLQLYTRIHTHDALVSQLPYLVARFFSLRAVHLQASDLSARLQRITQEQMKTVDGLRGVEGLSKVVEDGILANDKAVKVNFGALDLRLAELLKRANGERRVVVKDPELVGEKGRVEGEDWVNVGTEESGHLFGELQAAEGLQRNLTGKSSRGPSPVRSDGGYEVNL</sequence>
<dbReference type="EMBL" id="QEAP01000018">
    <property type="protein sequence ID" value="TPX77583.1"/>
    <property type="molecule type" value="Genomic_DNA"/>
</dbReference>
<dbReference type="PANTHER" id="PTHR15346">
    <property type="entry name" value="DYNACTIN SUBUNIT"/>
    <property type="match status" value="1"/>
</dbReference>
<organism evidence="4 5">
    <name type="scientific">Chytriomyces confervae</name>
    <dbReference type="NCBI Taxonomy" id="246404"/>
    <lineage>
        <taxon>Eukaryota</taxon>
        <taxon>Fungi</taxon>
        <taxon>Fungi incertae sedis</taxon>
        <taxon>Chytridiomycota</taxon>
        <taxon>Chytridiomycota incertae sedis</taxon>
        <taxon>Chytridiomycetes</taxon>
        <taxon>Chytridiales</taxon>
        <taxon>Chytriomycetaceae</taxon>
        <taxon>Chytriomyces</taxon>
    </lineage>
</organism>
<dbReference type="Proteomes" id="UP000320333">
    <property type="component" value="Unassembled WGS sequence"/>
</dbReference>
<feature type="region of interest" description="Disordered" evidence="3">
    <location>
        <begin position="205"/>
        <end position="225"/>
    </location>
</feature>
<dbReference type="GO" id="GO:0005869">
    <property type="term" value="C:dynactin complex"/>
    <property type="evidence" value="ECO:0007669"/>
    <property type="project" value="InterPro"/>
</dbReference>
<feature type="region of interest" description="Disordered" evidence="3">
    <location>
        <begin position="121"/>
        <end position="147"/>
    </location>
</feature>
<evidence type="ECO:0000256" key="3">
    <source>
        <dbReference type="SAM" id="MobiDB-lite"/>
    </source>
</evidence>
<evidence type="ECO:0000313" key="4">
    <source>
        <dbReference type="EMBL" id="TPX77583.1"/>
    </source>
</evidence>
<feature type="compositionally biased region" description="Low complexity" evidence="3">
    <location>
        <begin position="585"/>
        <end position="596"/>
    </location>
</feature>
<feature type="compositionally biased region" description="Pro residues" evidence="3">
    <location>
        <begin position="548"/>
        <end position="560"/>
    </location>
</feature>
<evidence type="ECO:0000313" key="5">
    <source>
        <dbReference type="Proteomes" id="UP000320333"/>
    </source>
</evidence>
<dbReference type="STRING" id="246404.A0A507FMW9"/>
<name>A0A507FMW9_9FUNG</name>
<protein>
    <submittedName>
        <fullName evidence="4">Uncharacterized protein</fullName>
    </submittedName>
</protein>
<proteinExistence type="predicted"/>
<comment type="caution">
    <text evidence="4">The sequence shown here is derived from an EMBL/GenBank/DDBJ whole genome shotgun (WGS) entry which is preliminary data.</text>
</comment>
<reference evidence="4 5" key="1">
    <citation type="journal article" date="2019" name="Sci. Rep.">
        <title>Comparative genomics of chytrid fungi reveal insights into the obligate biotrophic and pathogenic lifestyle of Synchytrium endobioticum.</title>
        <authorList>
            <person name="van de Vossenberg B.T.L.H."/>
            <person name="Warris S."/>
            <person name="Nguyen H.D.T."/>
            <person name="van Gent-Pelzer M.P.E."/>
            <person name="Joly D.L."/>
            <person name="van de Geest H.C."/>
            <person name="Bonants P.J.M."/>
            <person name="Smith D.S."/>
            <person name="Levesque C.A."/>
            <person name="van der Lee T.A.J."/>
        </authorList>
    </citation>
    <scope>NUCLEOTIDE SEQUENCE [LARGE SCALE GENOMIC DNA]</scope>
    <source>
        <strain evidence="4 5">CBS 675.73</strain>
    </source>
</reference>
<feature type="compositionally biased region" description="Basic and acidic residues" evidence="3">
    <location>
        <begin position="214"/>
        <end position="225"/>
    </location>
</feature>
<dbReference type="GO" id="GO:0007017">
    <property type="term" value="P:microtubule-based process"/>
    <property type="evidence" value="ECO:0007669"/>
    <property type="project" value="InterPro"/>
</dbReference>
<feature type="compositionally biased region" description="Basic and acidic residues" evidence="3">
    <location>
        <begin position="132"/>
        <end position="147"/>
    </location>
</feature>
<feature type="compositionally biased region" description="Polar residues" evidence="3">
    <location>
        <begin position="320"/>
        <end position="346"/>
    </location>
</feature>
<evidence type="ECO:0000256" key="2">
    <source>
        <dbReference type="ARBA" id="ARBA00022490"/>
    </source>
</evidence>
<dbReference type="GO" id="GO:0005737">
    <property type="term" value="C:cytoplasm"/>
    <property type="evidence" value="ECO:0007669"/>
    <property type="project" value="UniProtKB-SubCell"/>
</dbReference>
<feature type="compositionally biased region" description="Acidic residues" evidence="3">
    <location>
        <begin position="532"/>
        <end position="543"/>
    </location>
</feature>
<comment type="subcellular location">
    <subcellularLocation>
        <location evidence="1">Cytoplasm</location>
    </subcellularLocation>
</comment>